<sequence>MTKPFANSRSKAAVLVCSLIMLMAGLQPLQASSDGAWAEFEQDVQQACLSAALGTLAVTSIQVDPYGSESYGFALMVGLEAGTANERQVVCAYDKASQNAEISGLFER</sequence>
<name>A0A1K2HYA2_9HYPH</name>
<feature type="signal peptide" evidence="1">
    <location>
        <begin position="1"/>
        <end position="31"/>
    </location>
</feature>
<reference evidence="2 3" key="1">
    <citation type="submission" date="2016-11" db="EMBL/GenBank/DDBJ databases">
        <authorList>
            <person name="Jaros S."/>
            <person name="Januszkiewicz K."/>
            <person name="Wedrychowicz H."/>
        </authorList>
    </citation>
    <scope>NUCLEOTIDE SEQUENCE [LARGE SCALE GENOMIC DNA]</scope>
    <source>
        <strain evidence="2 3">ATCC 23634</strain>
    </source>
</reference>
<dbReference type="OrthoDB" id="7776561at2"/>
<dbReference type="RefSeq" id="WP_143145706.1">
    <property type="nucleotide sequence ID" value="NZ_FPKU01000001.1"/>
</dbReference>
<organism evidence="2 3">
    <name type="scientific">Devosia enhydra</name>
    <dbReference type="NCBI Taxonomy" id="665118"/>
    <lineage>
        <taxon>Bacteria</taxon>
        <taxon>Pseudomonadati</taxon>
        <taxon>Pseudomonadota</taxon>
        <taxon>Alphaproteobacteria</taxon>
        <taxon>Hyphomicrobiales</taxon>
        <taxon>Devosiaceae</taxon>
        <taxon>Devosia</taxon>
    </lineage>
</organism>
<keyword evidence="1" id="KW-0732">Signal</keyword>
<dbReference type="EMBL" id="FPKU01000001">
    <property type="protein sequence ID" value="SFZ83488.1"/>
    <property type="molecule type" value="Genomic_DNA"/>
</dbReference>
<feature type="chain" id="PRO_5013289856" evidence="1">
    <location>
        <begin position="32"/>
        <end position="108"/>
    </location>
</feature>
<gene>
    <name evidence="2" type="ORF">SAMN02983003_1675</name>
</gene>
<evidence type="ECO:0000256" key="1">
    <source>
        <dbReference type="SAM" id="SignalP"/>
    </source>
</evidence>
<dbReference type="AlphaFoldDB" id="A0A1K2HYA2"/>
<keyword evidence="3" id="KW-1185">Reference proteome</keyword>
<evidence type="ECO:0000313" key="3">
    <source>
        <dbReference type="Proteomes" id="UP000183447"/>
    </source>
</evidence>
<protein>
    <submittedName>
        <fullName evidence="2">Uncharacterized protein</fullName>
    </submittedName>
</protein>
<accession>A0A1K2HYA2</accession>
<dbReference type="Proteomes" id="UP000183447">
    <property type="component" value="Unassembled WGS sequence"/>
</dbReference>
<evidence type="ECO:0000313" key="2">
    <source>
        <dbReference type="EMBL" id="SFZ83488.1"/>
    </source>
</evidence>
<proteinExistence type="predicted"/>